<feature type="region of interest" description="Disordered" evidence="1">
    <location>
        <begin position="198"/>
        <end position="224"/>
    </location>
</feature>
<accession>A0A444URC3</accession>
<comment type="caution">
    <text evidence="2">The sequence shown here is derived from an EMBL/GenBank/DDBJ whole genome shotgun (WGS) entry which is preliminary data.</text>
</comment>
<evidence type="ECO:0000313" key="3">
    <source>
        <dbReference type="Proteomes" id="UP000289886"/>
    </source>
</evidence>
<name>A0A444URC3_ACIRT</name>
<organism evidence="2 3">
    <name type="scientific">Acipenser ruthenus</name>
    <name type="common">Sterlet sturgeon</name>
    <dbReference type="NCBI Taxonomy" id="7906"/>
    <lineage>
        <taxon>Eukaryota</taxon>
        <taxon>Metazoa</taxon>
        <taxon>Chordata</taxon>
        <taxon>Craniata</taxon>
        <taxon>Vertebrata</taxon>
        <taxon>Euteleostomi</taxon>
        <taxon>Actinopterygii</taxon>
        <taxon>Chondrostei</taxon>
        <taxon>Acipenseriformes</taxon>
        <taxon>Acipenseridae</taxon>
        <taxon>Acipenser</taxon>
    </lineage>
</organism>
<sequence length="224" mass="23804">MGGWGASKRTGVFGAFRARLAAPHPGPPFALRSGAAAQGWWGRASLRRPFLVWSLTLTRSRNGEMGPSLVPLARANCLALVQTQTVLGASHGSREGHRLQSRQPPDPCSRIGPVGSGSISVPSKLRSRYLSPPGGRSNGECVSPGSEIRLPALHERSSTDLPLRVPGPPPQPHDKTLLAWFSTVFPAPSVTQRGLASEWPKHTPNMKTTLDGGSHGSCVDEECS</sequence>
<feature type="compositionally biased region" description="Low complexity" evidence="1">
    <location>
        <begin position="111"/>
        <end position="123"/>
    </location>
</feature>
<keyword evidence="3" id="KW-1185">Reference proteome</keyword>
<proteinExistence type="predicted"/>
<protein>
    <submittedName>
        <fullName evidence="2">Uncharacterized protein</fullName>
    </submittedName>
</protein>
<reference evidence="2 3" key="1">
    <citation type="submission" date="2019-01" db="EMBL/GenBank/DDBJ databases">
        <title>Draft Genome and Complete Hox-Cluster Characterization of the Sterlet Sturgeon (Acipenser ruthenus).</title>
        <authorList>
            <person name="Wei Q."/>
        </authorList>
    </citation>
    <scope>NUCLEOTIDE SEQUENCE [LARGE SCALE GENOMIC DNA]</scope>
    <source>
        <strain evidence="2">WHYD16114868_AA</strain>
        <tissue evidence="2">Blood</tissue>
    </source>
</reference>
<feature type="region of interest" description="Disordered" evidence="1">
    <location>
        <begin position="89"/>
        <end position="145"/>
    </location>
</feature>
<dbReference type="EMBL" id="SCEB01014279">
    <property type="protein sequence ID" value="RXM90709.1"/>
    <property type="molecule type" value="Genomic_DNA"/>
</dbReference>
<gene>
    <name evidence="2" type="ORF">EOD39_21926</name>
</gene>
<dbReference type="AlphaFoldDB" id="A0A444URC3"/>
<dbReference type="Proteomes" id="UP000289886">
    <property type="component" value="Unassembled WGS sequence"/>
</dbReference>
<evidence type="ECO:0000256" key="1">
    <source>
        <dbReference type="SAM" id="MobiDB-lite"/>
    </source>
</evidence>
<evidence type="ECO:0000313" key="2">
    <source>
        <dbReference type="EMBL" id="RXM90709.1"/>
    </source>
</evidence>